<reference evidence="2" key="3">
    <citation type="submission" date="2019-06" db="EMBL/GenBank/DDBJ databases">
        <authorList>
            <person name="Poynton C."/>
            <person name="Hasenbein S."/>
            <person name="Benoit J.B."/>
            <person name="Sepulveda M.S."/>
            <person name="Poelchau M.F."/>
            <person name="Murali S.C."/>
            <person name="Chen S."/>
            <person name="Glastad K.M."/>
            <person name="Werren J.H."/>
            <person name="Vineis J.H."/>
            <person name="Bowen J.L."/>
            <person name="Friedrich M."/>
            <person name="Jones J."/>
            <person name="Robertson H.M."/>
            <person name="Feyereisen R."/>
            <person name="Mechler-Hickson A."/>
            <person name="Mathers N."/>
            <person name="Lee C.E."/>
            <person name="Colbourne J.K."/>
            <person name="Biales A."/>
            <person name="Johnston J.S."/>
            <person name="Wellborn G.A."/>
            <person name="Rosendale A.J."/>
            <person name="Cridge A.G."/>
            <person name="Munoz-Torres M.C."/>
            <person name="Bain P.A."/>
            <person name="Manny A.R."/>
            <person name="Major K.M."/>
            <person name="Lambert F.N."/>
            <person name="Vulpe C.D."/>
            <person name="Tuck P."/>
            <person name="Blalock B.J."/>
            <person name="Lin Y.-Y."/>
            <person name="Smith M.E."/>
            <person name="Ochoa-Acuna H."/>
            <person name="Chen M.-J.M."/>
            <person name="Childers C.P."/>
            <person name="Qu J."/>
            <person name="Dugan S."/>
            <person name="Lee S.L."/>
            <person name="Chao H."/>
            <person name="Dinh H."/>
            <person name="Han Y."/>
            <person name="Doddapaneni H."/>
            <person name="Worley K.C."/>
            <person name="Muzny D.M."/>
            <person name="Gibbs R.A."/>
            <person name="Richards S."/>
        </authorList>
    </citation>
    <scope>NUCLEOTIDE SEQUENCE</scope>
    <source>
        <strain evidence="2">HAZT.00-mixed</strain>
        <tissue evidence="2">Whole organism</tissue>
    </source>
</reference>
<dbReference type="Proteomes" id="UP000711488">
    <property type="component" value="Unassembled WGS sequence"/>
</dbReference>
<organism evidence="2">
    <name type="scientific">Hyalella azteca</name>
    <name type="common">Amphipod</name>
    <dbReference type="NCBI Taxonomy" id="294128"/>
    <lineage>
        <taxon>Eukaryota</taxon>
        <taxon>Metazoa</taxon>
        <taxon>Ecdysozoa</taxon>
        <taxon>Arthropoda</taxon>
        <taxon>Crustacea</taxon>
        <taxon>Multicrustacea</taxon>
        <taxon>Malacostraca</taxon>
        <taxon>Eumalacostraca</taxon>
        <taxon>Peracarida</taxon>
        <taxon>Amphipoda</taxon>
        <taxon>Senticaudata</taxon>
        <taxon>Talitrida</taxon>
        <taxon>Talitroidea</taxon>
        <taxon>Hyalellidae</taxon>
        <taxon>Hyalella</taxon>
    </lineage>
</organism>
<sequence length="132" mass="13364">MSGVSPKENWRGHHPPGASAAGVGGVAGGGGIGVGGVIASGESSTVTSLAVRRGVDLQSAFDRTSLDDSGSSYGDGSSSVYTDEEDSLPYPGFLAVTFGCLTQEAAPRAQCLALITNPYPLLQTLYITVTLL</sequence>
<name>A0A6A0GSS4_HYAAZ</name>
<evidence type="ECO:0000313" key="2">
    <source>
        <dbReference type="EMBL" id="KAA0186842.1"/>
    </source>
</evidence>
<reference evidence="2" key="2">
    <citation type="journal article" date="2018" name="Environ. Sci. Technol.">
        <title>The Toxicogenome of Hyalella azteca: A Model for Sediment Ecotoxicology and Evolutionary Toxicology.</title>
        <authorList>
            <person name="Poynton H.C."/>
            <person name="Hasenbein S."/>
            <person name="Benoit J.B."/>
            <person name="Sepulveda M.S."/>
            <person name="Poelchau M.F."/>
            <person name="Hughes D.S.T."/>
            <person name="Murali S.C."/>
            <person name="Chen S."/>
            <person name="Glastad K.M."/>
            <person name="Goodisman M.A.D."/>
            <person name="Werren J.H."/>
            <person name="Vineis J.H."/>
            <person name="Bowen J.L."/>
            <person name="Friedrich M."/>
            <person name="Jones J."/>
            <person name="Robertson H.M."/>
            <person name="Feyereisen R."/>
            <person name="Mechler-Hickson A."/>
            <person name="Mathers N."/>
            <person name="Lee C.E."/>
            <person name="Colbourne J.K."/>
            <person name="Biales A."/>
            <person name="Johnston J.S."/>
            <person name="Wellborn G.A."/>
            <person name="Rosendale A.J."/>
            <person name="Cridge A.G."/>
            <person name="Munoz-Torres M.C."/>
            <person name="Bain P.A."/>
            <person name="Manny A.R."/>
            <person name="Major K.M."/>
            <person name="Lambert F.N."/>
            <person name="Vulpe C.D."/>
            <person name="Tuck P."/>
            <person name="Blalock B.J."/>
            <person name="Lin Y.Y."/>
            <person name="Smith M.E."/>
            <person name="Ochoa-Acuna H."/>
            <person name="Chen M.M."/>
            <person name="Childers C.P."/>
            <person name="Qu J."/>
            <person name="Dugan S."/>
            <person name="Lee S.L."/>
            <person name="Chao H."/>
            <person name="Dinh H."/>
            <person name="Han Y."/>
            <person name="Doddapaneni H."/>
            <person name="Worley K.C."/>
            <person name="Muzny D.M."/>
            <person name="Gibbs R.A."/>
            <person name="Richards S."/>
        </authorList>
    </citation>
    <scope>NUCLEOTIDE SEQUENCE</scope>
    <source>
        <strain evidence="2">HAZT.00-mixed</strain>
        <tissue evidence="2">Whole organism</tissue>
    </source>
</reference>
<reference evidence="2" key="1">
    <citation type="submission" date="2014-08" db="EMBL/GenBank/DDBJ databases">
        <authorList>
            <person name="Murali S."/>
            <person name="Richards S."/>
            <person name="Bandaranaike D."/>
            <person name="Bellair M."/>
            <person name="Blankenburg K."/>
            <person name="Chao H."/>
            <person name="Dinh H."/>
            <person name="Doddapaneni H."/>
            <person name="Dugan-Rocha S."/>
            <person name="Elkadiri S."/>
            <person name="Gnanaolivu R."/>
            <person name="Hughes D."/>
            <person name="Lee S."/>
            <person name="Li M."/>
            <person name="Ming W."/>
            <person name="Munidasa M."/>
            <person name="Muniz J."/>
            <person name="Nguyen L."/>
            <person name="Osuji N."/>
            <person name="Pu L.-L."/>
            <person name="Puazo M."/>
            <person name="Skinner E."/>
            <person name="Qu C."/>
            <person name="Quiroz J."/>
            <person name="Raj R."/>
            <person name="Weissenberger G."/>
            <person name="Xin Y."/>
            <person name="Zou X."/>
            <person name="Han Y."/>
            <person name="Worley K."/>
            <person name="Muzny D."/>
            <person name="Gibbs R."/>
        </authorList>
    </citation>
    <scope>NUCLEOTIDE SEQUENCE</scope>
    <source>
        <strain evidence="2">HAZT.00-mixed</strain>
        <tissue evidence="2">Whole organism</tissue>
    </source>
</reference>
<dbReference type="AlphaFoldDB" id="A0A6A0GSS4"/>
<comment type="caution">
    <text evidence="2">The sequence shown here is derived from an EMBL/GenBank/DDBJ whole genome shotgun (WGS) entry which is preliminary data.</text>
</comment>
<feature type="region of interest" description="Disordered" evidence="1">
    <location>
        <begin position="1"/>
        <end position="24"/>
    </location>
</feature>
<evidence type="ECO:0000256" key="1">
    <source>
        <dbReference type="SAM" id="MobiDB-lite"/>
    </source>
</evidence>
<protein>
    <submittedName>
        <fullName evidence="2">Uncharacterized protein</fullName>
    </submittedName>
</protein>
<feature type="region of interest" description="Disordered" evidence="1">
    <location>
        <begin position="63"/>
        <end position="84"/>
    </location>
</feature>
<feature type="compositionally biased region" description="Low complexity" evidence="1">
    <location>
        <begin position="67"/>
        <end position="79"/>
    </location>
</feature>
<dbReference type="EMBL" id="JQDR03015339">
    <property type="protein sequence ID" value="KAA0186842.1"/>
    <property type="molecule type" value="Genomic_DNA"/>
</dbReference>
<gene>
    <name evidence="2" type="ORF">HAZT_HAZT008259</name>
</gene>
<accession>A0A6A0GSS4</accession>
<proteinExistence type="predicted"/>